<feature type="domain" description="Major facilitator superfamily (MFS) profile" evidence="7">
    <location>
        <begin position="16"/>
        <end position="399"/>
    </location>
</feature>
<keyword evidence="5 6" id="KW-0472">Membrane</keyword>
<comment type="caution">
    <text evidence="8">The sequence shown here is derived from an EMBL/GenBank/DDBJ whole genome shotgun (WGS) entry which is preliminary data.</text>
</comment>
<feature type="transmembrane region" description="Helical" evidence="6">
    <location>
        <begin position="373"/>
        <end position="391"/>
    </location>
</feature>
<evidence type="ECO:0000256" key="4">
    <source>
        <dbReference type="ARBA" id="ARBA00022989"/>
    </source>
</evidence>
<keyword evidence="4 6" id="KW-1133">Transmembrane helix</keyword>
<dbReference type="InterPro" id="IPR011701">
    <property type="entry name" value="MFS"/>
</dbReference>
<evidence type="ECO:0000256" key="2">
    <source>
        <dbReference type="ARBA" id="ARBA00022448"/>
    </source>
</evidence>
<feature type="transmembrane region" description="Helical" evidence="6">
    <location>
        <begin position="348"/>
        <end position="367"/>
    </location>
</feature>
<dbReference type="PANTHER" id="PTHR23508">
    <property type="entry name" value="CARBOXYLIC ACID TRANSPORTER PROTEIN HOMOLOG"/>
    <property type="match status" value="1"/>
</dbReference>
<gene>
    <name evidence="8" type="ORF">J2S08_002696</name>
</gene>
<protein>
    <submittedName>
        <fullName evidence="8">MFS family permease</fullName>
    </submittedName>
</protein>
<feature type="transmembrane region" description="Helical" evidence="6">
    <location>
        <begin position="218"/>
        <end position="238"/>
    </location>
</feature>
<keyword evidence="2" id="KW-0813">Transport</keyword>
<evidence type="ECO:0000313" key="8">
    <source>
        <dbReference type="EMBL" id="MDQ0176838.1"/>
    </source>
</evidence>
<evidence type="ECO:0000256" key="6">
    <source>
        <dbReference type="SAM" id="Phobius"/>
    </source>
</evidence>
<comment type="subcellular location">
    <subcellularLocation>
        <location evidence="1">Cell membrane</location>
        <topology evidence="1">Multi-pass membrane protein</topology>
    </subcellularLocation>
</comment>
<dbReference type="Gene3D" id="1.20.1250.20">
    <property type="entry name" value="MFS general substrate transporter like domains"/>
    <property type="match status" value="1"/>
</dbReference>
<dbReference type="PROSITE" id="PS50850">
    <property type="entry name" value="MFS"/>
    <property type="match status" value="1"/>
</dbReference>
<keyword evidence="3 6" id="KW-0812">Transmembrane</keyword>
<evidence type="ECO:0000259" key="7">
    <source>
        <dbReference type="PROSITE" id="PS50850"/>
    </source>
</evidence>
<feature type="transmembrane region" description="Helical" evidence="6">
    <location>
        <begin position="140"/>
        <end position="162"/>
    </location>
</feature>
<evidence type="ECO:0000313" key="9">
    <source>
        <dbReference type="Proteomes" id="UP001223586"/>
    </source>
</evidence>
<dbReference type="EMBL" id="JAUSTT010000016">
    <property type="protein sequence ID" value="MDQ0176838.1"/>
    <property type="molecule type" value="Genomic_DNA"/>
</dbReference>
<evidence type="ECO:0000256" key="3">
    <source>
        <dbReference type="ARBA" id="ARBA00022692"/>
    </source>
</evidence>
<feature type="transmembrane region" description="Helical" evidence="6">
    <location>
        <begin position="54"/>
        <end position="73"/>
    </location>
</feature>
<dbReference type="InterPro" id="IPR036259">
    <property type="entry name" value="MFS_trans_sf"/>
</dbReference>
<keyword evidence="9" id="KW-1185">Reference proteome</keyword>
<feature type="transmembrane region" description="Helical" evidence="6">
    <location>
        <begin position="21"/>
        <end position="42"/>
    </location>
</feature>
<organism evidence="8 9">
    <name type="scientific">Bacillus chungangensis</name>
    <dbReference type="NCBI Taxonomy" id="587633"/>
    <lineage>
        <taxon>Bacteria</taxon>
        <taxon>Bacillati</taxon>
        <taxon>Bacillota</taxon>
        <taxon>Bacilli</taxon>
        <taxon>Bacillales</taxon>
        <taxon>Bacillaceae</taxon>
        <taxon>Bacillus</taxon>
    </lineage>
</organism>
<evidence type="ECO:0000256" key="1">
    <source>
        <dbReference type="ARBA" id="ARBA00004651"/>
    </source>
</evidence>
<feature type="transmembrane region" description="Helical" evidence="6">
    <location>
        <begin position="258"/>
        <end position="279"/>
    </location>
</feature>
<dbReference type="PANTHER" id="PTHR23508:SF10">
    <property type="entry name" value="CARBOXYLIC ACID TRANSPORTER PROTEIN HOMOLOG"/>
    <property type="match status" value="1"/>
</dbReference>
<sequence length="405" mass="43517">MSDASLKSFTKNQKIVLGSTMSGLGAQGMNIMLLSFALSSIIVDLNINSTQAGLISTITNFGMLFGGILFGVVADKYSKVKMFVFTVLLFSISTFLIAFSTNVYMLFLLRFLAGMGAGGEYGVGMALLADAFTKKTRGRVTSYVTIGGQMGSIVAAIGAAIILPQFGWRGLFVIGILPIFLALYAWKNLKETKQEENMVKEEKVKIPISELFSSKQRAITTITLTIMATVQVAGYFGLMNWLPSILQKRLGLSVSGSSLWMISTIIGMCLGMLLFGQIMDRIGPKFAYSLFLLASAGAVFIYVYASSAIAILIGGSIVGFFANGMNAGYGAIIGNLYPSHIRSTANNLIFNLGRAIGGFSSVVIGFMLDHYSLTAAMIFLSTLYVISFVCVQTLNNDVLKKGVTE</sequence>
<feature type="transmembrane region" description="Helical" evidence="6">
    <location>
        <begin position="168"/>
        <end position="186"/>
    </location>
</feature>
<proteinExistence type="predicted"/>
<dbReference type="SUPFAM" id="SSF103473">
    <property type="entry name" value="MFS general substrate transporter"/>
    <property type="match status" value="1"/>
</dbReference>
<dbReference type="Proteomes" id="UP001223586">
    <property type="component" value="Unassembled WGS sequence"/>
</dbReference>
<evidence type="ECO:0000256" key="5">
    <source>
        <dbReference type="ARBA" id="ARBA00023136"/>
    </source>
</evidence>
<accession>A0ABT9WUP9</accession>
<dbReference type="Pfam" id="PF07690">
    <property type="entry name" value="MFS_1"/>
    <property type="match status" value="1"/>
</dbReference>
<dbReference type="RefSeq" id="WP_307230311.1">
    <property type="nucleotide sequence ID" value="NZ_JAUSTT010000016.1"/>
</dbReference>
<dbReference type="InterPro" id="IPR020846">
    <property type="entry name" value="MFS_dom"/>
</dbReference>
<reference evidence="8 9" key="1">
    <citation type="submission" date="2023-07" db="EMBL/GenBank/DDBJ databases">
        <title>Genomic Encyclopedia of Type Strains, Phase IV (KMG-IV): sequencing the most valuable type-strain genomes for metagenomic binning, comparative biology and taxonomic classification.</title>
        <authorList>
            <person name="Goeker M."/>
        </authorList>
    </citation>
    <scope>NUCLEOTIDE SEQUENCE [LARGE SCALE GENOMIC DNA]</scope>
    <source>
        <strain evidence="8 9">DSM 23837</strain>
    </source>
</reference>
<name>A0ABT9WUP9_9BACI</name>
<feature type="transmembrane region" description="Helical" evidence="6">
    <location>
        <begin position="286"/>
        <end position="305"/>
    </location>
</feature>
<feature type="transmembrane region" description="Helical" evidence="6">
    <location>
        <begin position="80"/>
        <end position="99"/>
    </location>
</feature>
<feature type="transmembrane region" description="Helical" evidence="6">
    <location>
        <begin position="311"/>
        <end position="336"/>
    </location>
</feature>
<feature type="transmembrane region" description="Helical" evidence="6">
    <location>
        <begin position="105"/>
        <end position="128"/>
    </location>
</feature>